<feature type="domain" description="N-acetyltransferase" evidence="1">
    <location>
        <begin position="4"/>
        <end position="145"/>
    </location>
</feature>
<proteinExistence type="predicted"/>
<keyword evidence="2" id="KW-0808">Transferase</keyword>
<comment type="caution">
    <text evidence="2">The sequence shown here is derived from an EMBL/GenBank/DDBJ whole genome shotgun (WGS) entry which is preliminary data.</text>
</comment>
<accession>A0A7X2XTZ2</accession>
<dbReference type="Pfam" id="PF13673">
    <property type="entry name" value="Acetyltransf_10"/>
    <property type="match status" value="1"/>
</dbReference>
<dbReference type="EMBL" id="WNJO01000002">
    <property type="protein sequence ID" value="MTV81500.1"/>
    <property type="molecule type" value="Genomic_DNA"/>
</dbReference>
<dbReference type="SUPFAM" id="SSF55729">
    <property type="entry name" value="Acyl-CoA N-acyltransferases (Nat)"/>
    <property type="match status" value="1"/>
</dbReference>
<dbReference type="AlphaFoldDB" id="A0A7X2XTZ2"/>
<protein>
    <submittedName>
        <fullName evidence="2">GNAT family N-acetyltransferase</fullName>
    </submittedName>
</protein>
<reference evidence="2 3" key="1">
    <citation type="submission" date="2019-11" db="EMBL/GenBank/DDBJ databases">
        <title>Lactobacillus sp. nov. CRM56-3, isolated from fermented tea leaves.</title>
        <authorList>
            <person name="Phuengjayaem S."/>
            <person name="Tanasupawat S."/>
        </authorList>
    </citation>
    <scope>NUCLEOTIDE SEQUENCE [LARGE SCALE GENOMIC DNA]</scope>
    <source>
        <strain evidence="2 3">CRM56-3</strain>
    </source>
</reference>
<evidence type="ECO:0000313" key="2">
    <source>
        <dbReference type="EMBL" id="MTV81500.1"/>
    </source>
</evidence>
<keyword evidence="3" id="KW-1185">Reference proteome</keyword>
<dbReference type="PROSITE" id="PS51186">
    <property type="entry name" value="GNAT"/>
    <property type="match status" value="1"/>
</dbReference>
<dbReference type="GO" id="GO:0016747">
    <property type="term" value="F:acyltransferase activity, transferring groups other than amino-acyl groups"/>
    <property type="evidence" value="ECO:0007669"/>
    <property type="project" value="InterPro"/>
</dbReference>
<dbReference type="InterPro" id="IPR016181">
    <property type="entry name" value="Acyl_CoA_acyltransferase"/>
</dbReference>
<evidence type="ECO:0000259" key="1">
    <source>
        <dbReference type="PROSITE" id="PS51186"/>
    </source>
</evidence>
<sequence>MTVKKTSELTVSELLEIVKARIKVFVVEQECPYQEVDEQDDDAIHMILRVDGVLAGYTRIVSHADHEHVSFGRVLVAKEFRKHHLGRQIVSATIDQIKETYPGRDIKIAAQSYLGSFYESFGFKAVSEVYLEDEIPHLDMELKVIE</sequence>
<dbReference type="InterPro" id="IPR000182">
    <property type="entry name" value="GNAT_dom"/>
</dbReference>
<name>A0A7X2XTZ2_9LACO</name>
<dbReference type="Proteomes" id="UP000466388">
    <property type="component" value="Unassembled WGS sequence"/>
</dbReference>
<gene>
    <name evidence="2" type="ORF">GM612_02375</name>
</gene>
<evidence type="ECO:0000313" key="3">
    <source>
        <dbReference type="Proteomes" id="UP000466388"/>
    </source>
</evidence>
<dbReference type="CDD" id="cd04301">
    <property type="entry name" value="NAT_SF"/>
    <property type="match status" value="1"/>
</dbReference>
<organism evidence="2 3">
    <name type="scientific">Secundilactobacillus folii</name>
    <dbReference type="NCBI Taxonomy" id="2678357"/>
    <lineage>
        <taxon>Bacteria</taxon>
        <taxon>Bacillati</taxon>
        <taxon>Bacillota</taxon>
        <taxon>Bacilli</taxon>
        <taxon>Lactobacillales</taxon>
        <taxon>Lactobacillaceae</taxon>
        <taxon>Secundilactobacillus</taxon>
    </lineage>
</organism>
<dbReference type="Gene3D" id="3.40.630.30">
    <property type="match status" value="1"/>
</dbReference>